<dbReference type="Proteomes" id="UP001190926">
    <property type="component" value="Unassembled WGS sequence"/>
</dbReference>
<dbReference type="InterPro" id="IPR014002">
    <property type="entry name" value="Agenet_dom_plant"/>
</dbReference>
<dbReference type="PANTHER" id="PTHR31917:SF147">
    <property type="entry name" value="AGENET DOMAIN-CONTAINING PROTEIN"/>
    <property type="match status" value="1"/>
</dbReference>
<evidence type="ECO:0000259" key="1">
    <source>
        <dbReference type="SMART" id="SM00743"/>
    </source>
</evidence>
<feature type="domain" description="Agenet" evidence="1">
    <location>
        <begin position="505"/>
        <end position="572"/>
    </location>
</feature>
<proteinExistence type="predicted"/>
<dbReference type="CDD" id="cd20405">
    <property type="entry name" value="Tudor_Agenet_AtDUF_rpt1_3"/>
    <property type="match status" value="3"/>
</dbReference>
<gene>
    <name evidence="2" type="ORF">C2S53_008312</name>
</gene>
<dbReference type="Gene3D" id="2.30.30.140">
    <property type="match status" value="1"/>
</dbReference>
<dbReference type="SMART" id="SM00743">
    <property type="entry name" value="Agenet"/>
    <property type="match status" value="7"/>
</dbReference>
<evidence type="ECO:0000313" key="2">
    <source>
        <dbReference type="EMBL" id="KAH6831819.1"/>
    </source>
</evidence>
<dbReference type="EMBL" id="SDAM02000081">
    <property type="protein sequence ID" value="KAH6831819.1"/>
    <property type="molecule type" value="Genomic_DNA"/>
</dbReference>
<dbReference type="CDD" id="cd20406">
    <property type="entry name" value="Tudor_Agenet_AtDUF_rpt2_4"/>
    <property type="match status" value="3"/>
</dbReference>
<keyword evidence="3" id="KW-1185">Reference proteome</keyword>
<protein>
    <recommendedName>
        <fullName evidence="1">Agenet domain-containing protein</fullName>
    </recommendedName>
</protein>
<sequence>MQHPPPKISSKFFDRGCRIEARLPNDAVTWHPATFIRFYGDKAYVKFDTSSESDDPTSPLRREYVSAGDIRPAPPTELHRYFKVGETVEGFCGERKAWRRAKVVGILENSRYSVRFHGADREGFASVMEQWELRAVRDWVDCSWNPPFLLEQVLRMESPSSSESEAKANSLKLKIKCSPKPAEIKFSDGMLVEVTSCKNGYQGSWFVAVIVKSLENDYYLVEYRTLKTANKTEFLREEVDASCIRYPPPVIRRVKPFEFLERVNAWYKGGWWEGHIVQVQNGCSYTVHFTYTNENMVFEHRLLRPHHEWIDGKWLADLKVDPTEVNLKPNKVKLKRKNIQSAAEPTFMEGMVVEVRSDEEGYQGSWYTAEIVCSLGSDEFLVEYQTLKTDDESALLREKAITSYIRPCPTEIVRIDCYKALEEVDAWYNEGWWVGVISRVLDDRKYGVYFWTTNEEIIFDHSGLRTHQDWIGGKWTAAMRKKSRLLVNNRQVIYIGEHDIMEVEPDYVKGMKVEVKGGEHSDEGIWYPAIILKSLGRRKYLVQYQTLKNDDGTELYHEAFALCIRPSPPLIQRKEPFKPFEEVDAWLNNGWWAGQICKASPSRDYSVSINATNEILEFQHFELRPHHNLIQGQWVLSKRGSKS</sequence>
<feature type="domain" description="Agenet" evidence="1">
    <location>
        <begin position="416"/>
        <end position="472"/>
    </location>
</feature>
<dbReference type="InterPro" id="IPR008395">
    <property type="entry name" value="Agenet-like_dom"/>
</dbReference>
<dbReference type="Pfam" id="PF05641">
    <property type="entry name" value="Agenet"/>
    <property type="match status" value="4"/>
</dbReference>
<feature type="domain" description="Agenet" evidence="1">
    <location>
        <begin position="255"/>
        <end position="311"/>
    </location>
</feature>
<feature type="domain" description="Agenet" evidence="1">
    <location>
        <begin position="345"/>
        <end position="413"/>
    </location>
</feature>
<accession>A0AAD4P9D4</accession>
<feature type="domain" description="Agenet" evidence="1">
    <location>
        <begin position="184"/>
        <end position="252"/>
    </location>
</feature>
<dbReference type="PANTHER" id="PTHR31917">
    <property type="entry name" value="AGENET DOMAIN-CONTAINING PROTEIN-RELATED"/>
    <property type="match status" value="1"/>
</dbReference>
<reference evidence="2 3" key="1">
    <citation type="journal article" date="2021" name="Nat. Commun.">
        <title>Incipient diploidization of the medicinal plant Perilla within 10,000 years.</title>
        <authorList>
            <person name="Zhang Y."/>
            <person name="Shen Q."/>
            <person name="Leng L."/>
            <person name="Zhang D."/>
            <person name="Chen S."/>
            <person name="Shi Y."/>
            <person name="Ning Z."/>
            <person name="Chen S."/>
        </authorList>
    </citation>
    <scope>NUCLEOTIDE SEQUENCE [LARGE SCALE GENOMIC DNA]</scope>
    <source>
        <strain evidence="3">cv. PC099</strain>
    </source>
</reference>
<evidence type="ECO:0000313" key="3">
    <source>
        <dbReference type="Proteomes" id="UP001190926"/>
    </source>
</evidence>
<organism evidence="2 3">
    <name type="scientific">Perilla frutescens var. hirtella</name>
    <name type="common">Perilla citriodora</name>
    <name type="synonym">Perilla setoyensis</name>
    <dbReference type="NCBI Taxonomy" id="608512"/>
    <lineage>
        <taxon>Eukaryota</taxon>
        <taxon>Viridiplantae</taxon>
        <taxon>Streptophyta</taxon>
        <taxon>Embryophyta</taxon>
        <taxon>Tracheophyta</taxon>
        <taxon>Spermatophyta</taxon>
        <taxon>Magnoliopsida</taxon>
        <taxon>eudicotyledons</taxon>
        <taxon>Gunneridae</taxon>
        <taxon>Pentapetalae</taxon>
        <taxon>asterids</taxon>
        <taxon>lamiids</taxon>
        <taxon>Lamiales</taxon>
        <taxon>Lamiaceae</taxon>
        <taxon>Nepetoideae</taxon>
        <taxon>Elsholtzieae</taxon>
        <taxon>Perilla</taxon>
    </lineage>
</organism>
<dbReference type="AlphaFoldDB" id="A0AAD4P9D4"/>
<feature type="domain" description="Agenet" evidence="1">
    <location>
        <begin position="80"/>
        <end position="141"/>
    </location>
</feature>
<name>A0AAD4P9D4_PERFH</name>
<comment type="caution">
    <text evidence="2">The sequence shown here is derived from an EMBL/GenBank/DDBJ whole genome shotgun (WGS) entry which is preliminary data.</text>
</comment>
<feature type="domain" description="Agenet" evidence="1">
    <location>
        <begin position="575"/>
        <end position="631"/>
    </location>
</feature>